<name>X6MII2_RETFI</name>
<sequence>MSPYLRFFSITAVILFTGLFPLFIVVNFMNSKGRMTSKTVYFLKYHVETYVYFCAVLSMEYFFIVRLQDALKQTAYAYSSFLYRALYALVIVYVAMLIILSTVLPLITSEAWVMAFISVGFVSFISIFITLLYCNLIIEQKIINGHFDMCSDVHISGLQQGDISQVRGTHGSQLSVEASLKRIKKMEKTVTKMTVLTMVSAIIGTIDGVMFGIALSKHRHVHTTIYFLSNLASVVDAVANICCIFLSFAKYDDLYHRMCCACHFLCDHTLVELGRKSHYQPIRDEEEEEDEEVREDENDEDDMTTSI</sequence>
<proteinExistence type="predicted"/>
<dbReference type="Proteomes" id="UP000023152">
    <property type="component" value="Unassembled WGS sequence"/>
</dbReference>
<feature type="compositionally biased region" description="Acidic residues" evidence="1">
    <location>
        <begin position="284"/>
        <end position="307"/>
    </location>
</feature>
<reference evidence="2 3" key="1">
    <citation type="journal article" date="2013" name="Curr. Biol.">
        <title>The Genome of the Foraminiferan Reticulomyxa filosa.</title>
        <authorList>
            <person name="Glockner G."/>
            <person name="Hulsmann N."/>
            <person name="Schleicher M."/>
            <person name="Noegel A.A."/>
            <person name="Eichinger L."/>
            <person name="Gallinger C."/>
            <person name="Pawlowski J."/>
            <person name="Sierra R."/>
            <person name="Euteneuer U."/>
            <person name="Pillet L."/>
            <person name="Moustafa A."/>
            <person name="Platzer M."/>
            <person name="Groth M."/>
            <person name="Szafranski K."/>
            <person name="Schliwa M."/>
        </authorList>
    </citation>
    <scope>NUCLEOTIDE SEQUENCE [LARGE SCALE GENOMIC DNA]</scope>
</reference>
<evidence type="ECO:0000313" key="3">
    <source>
        <dbReference type="Proteomes" id="UP000023152"/>
    </source>
</evidence>
<protein>
    <submittedName>
        <fullName evidence="2">Uncharacterized protein</fullName>
    </submittedName>
</protein>
<feature type="region of interest" description="Disordered" evidence="1">
    <location>
        <begin position="281"/>
        <end position="307"/>
    </location>
</feature>
<gene>
    <name evidence="2" type="ORF">RFI_24123</name>
</gene>
<accession>X6MII2</accession>
<evidence type="ECO:0000256" key="1">
    <source>
        <dbReference type="SAM" id="MobiDB-lite"/>
    </source>
</evidence>
<dbReference type="EMBL" id="ASPP01020717">
    <property type="protein sequence ID" value="ETO13252.1"/>
    <property type="molecule type" value="Genomic_DNA"/>
</dbReference>
<comment type="caution">
    <text evidence="2">The sequence shown here is derived from an EMBL/GenBank/DDBJ whole genome shotgun (WGS) entry which is preliminary data.</text>
</comment>
<evidence type="ECO:0000313" key="2">
    <source>
        <dbReference type="EMBL" id="ETO13252.1"/>
    </source>
</evidence>
<dbReference type="AlphaFoldDB" id="X6MII2"/>
<keyword evidence="3" id="KW-1185">Reference proteome</keyword>
<organism evidence="2 3">
    <name type="scientific">Reticulomyxa filosa</name>
    <dbReference type="NCBI Taxonomy" id="46433"/>
    <lineage>
        <taxon>Eukaryota</taxon>
        <taxon>Sar</taxon>
        <taxon>Rhizaria</taxon>
        <taxon>Retaria</taxon>
        <taxon>Foraminifera</taxon>
        <taxon>Monothalamids</taxon>
        <taxon>Reticulomyxidae</taxon>
        <taxon>Reticulomyxa</taxon>
    </lineage>
</organism>